<evidence type="ECO:0000313" key="1">
    <source>
        <dbReference type="EMBL" id="KPC55231.1"/>
    </source>
</evidence>
<evidence type="ECO:0008006" key="3">
    <source>
        <dbReference type="Google" id="ProtNLM"/>
    </source>
</evidence>
<dbReference type="EMBL" id="LAQT01000001">
    <property type="protein sequence ID" value="KPC55231.1"/>
    <property type="molecule type" value="Genomic_DNA"/>
</dbReference>
<proteinExistence type="predicted"/>
<dbReference type="Proteomes" id="UP000037939">
    <property type="component" value="Unassembled WGS sequence"/>
</dbReference>
<keyword evidence="2" id="KW-1185">Reference proteome</keyword>
<dbReference type="STRING" id="857265.WG78_01195"/>
<dbReference type="AlphaFoldDB" id="A0A0N0GR06"/>
<gene>
    <name evidence="1" type="ORF">WG78_01195</name>
</gene>
<accession>A0A0N0GR06</accession>
<reference evidence="1 2" key="1">
    <citation type="submission" date="2015-07" db="EMBL/GenBank/DDBJ databases">
        <title>Draft genome sequence of the Amantichitinum ursilacus IGB-41, a new chitin-degrading bacterium.</title>
        <authorList>
            <person name="Kirstahler P."/>
            <person name="Guenther M."/>
            <person name="Grumaz C."/>
            <person name="Rupp S."/>
            <person name="Zibek S."/>
            <person name="Sohn K."/>
        </authorList>
    </citation>
    <scope>NUCLEOTIDE SEQUENCE [LARGE SCALE GENOMIC DNA]</scope>
    <source>
        <strain evidence="1 2">IGB-41</strain>
    </source>
</reference>
<dbReference type="OrthoDB" id="8587502at2"/>
<sequence>MSASNLSASAESFYVPATLPLRWSSQPGQSALEATRYLQVLMLLEHPEDDEPDPLQRRLDLQLLWLGRLLTPHTPAPADVQFGLDDLLWTSTQPLLAGQQGWLDVSLSHEFAYLISLPLEIIAAEPQGDTWQIRARYLWPQQSLREAFERVLFSRHRVHIRTLRGASLDS</sequence>
<organism evidence="1 2">
    <name type="scientific">Amantichitinum ursilacus</name>
    <dbReference type="NCBI Taxonomy" id="857265"/>
    <lineage>
        <taxon>Bacteria</taxon>
        <taxon>Pseudomonadati</taxon>
        <taxon>Pseudomonadota</taxon>
        <taxon>Betaproteobacteria</taxon>
        <taxon>Neisseriales</taxon>
        <taxon>Chitinibacteraceae</taxon>
        <taxon>Amantichitinum</taxon>
    </lineage>
</organism>
<name>A0A0N0GR06_9NEIS</name>
<evidence type="ECO:0000313" key="2">
    <source>
        <dbReference type="Proteomes" id="UP000037939"/>
    </source>
</evidence>
<comment type="caution">
    <text evidence="1">The sequence shown here is derived from an EMBL/GenBank/DDBJ whole genome shotgun (WGS) entry which is preliminary data.</text>
</comment>
<dbReference type="RefSeq" id="WP_053935949.1">
    <property type="nucleotide sequence ID" value="NZ_LAQT01000001.1"/>
</dbReference>
<protein>
    <recommendedName>
        <fullName evidence="3">Cyclic di-GMP receptor atypical PilZ domain-containing protein</fullName>
    </recommendedName>
</protein>